<accession>A0A069PFW3</accession>
<dbReference type="STRING" id="60547.GCA_000751215_06285"/>
<dbReference type="RefSeq" id="WP_035939368.1">
    <property type="nucleotide sequence ID" value="NZ_CADFFX010000001.1"/>
</dbReference>
<dbReference type="EMBL" id="JFHC01000058">
    <property type="protein sequence ID" value="KDR39490.1"/>
    <property type="molecule type" value="Genomic_DNA"/>
</dbReference>
<gene>
    <name evidence="1" type="ORF">BG61_31940</name>
</gene>
<reference evidence="1 2" key="1">
    <citation type="submission" date="2014-03" db="EMBL/GenBank/DDBJ databases">
        <title>Draft Genome Sequences of Four Burkholderia Strains.</title>
        <authorList>
            <person name="Liu X.Y."/>
            <person name="Li C.X."/>
            <person name="Xu J.H."/>
        </authorList>
    </citation>
    <scope>NUCLEOTIDE SEQUENCE [LARGE SCALE GENOMIC DNA]</scope>
    <source>
        <strain evidence="1 2">DSM 50014</strain>
    </source>
</reference>
<proteinExistence type="predicted"/>
<name>A0A069PFW3_9BURK</name>
<evidence type="ECO:0000313" key="1">
    <source>
        <dbReference type="EMBL" id="KDR39490.1"/>
    </source>
</evidence>
<dbReference type="Proteomes" id="UP000027466">
    <property type="component" value="Unassembled WGS sequence"/>
</dbReference>
<sequence>MDKFEARALFDSASEMADAIVTAKYGYCDPTDKVHGAAYDKAFYGLLSEHFSDMTIPDLMAWIGY</sequence>
<evidence type="ECO:0000313" key="2">
    <source>
        <dbReference type="Proteomes" id="UP000027466"/>
    </source>
</evidence>
<dbReference type="AlphaFoldDB" id="A0A069PFW3"/>
<comment type="caution">
    <text evidence="1">The sequence shown here is derived from an EMBL/GenBank/DDBJ whole genome shotgun (WGS) entry which is preliminary data.</text>
</comment>
<organism evidence="1 2">
    <name type="scientific">Caballeronia glathei</name>
    <dbReference type="NCBI Taxonomy" id="60547"/>
    <lineage>
        <taxon>Bacteria</taxon>
        <taxon>Pseudomonadati</taxon>
        <taxon>Pseudomonadota</taxon>
        <taxon>Betaproteobacteria</taxon>
        <taxon>Burkholderiales</taxon>
        <taxon>Burkholderiaceae</taxon>
        <taxon>Caballeronia</taxon>
    </lineage>
</organism>
<keyword evidence="2" id="KW-1185">Reference proteome</keyword>
<protein>
    <submittedName>
        <fullName evidence="1">Uncharacterized protein</fullName>
    </submittedName>
</protein>